<evidence type="ECO:0000313" key="3">
    <source>
        <dbReference type="Proteomes" id="UP000037043"/>
    </source>
</evidence>
<dbReference type="GO" id="GO:0016779">
    <property type="term" value="F:nucleotidyltransferase activity"/>
    <property type="evidence" value="ECO:0007669"/>
    <property type="project" value="UniProtKB-KW"/>
</dbReference>
<comment type="caution">
    <text evidence="2">The sequence shown here is derived from an EMBL/GenBank/DDBJ whole genome shotgun (WGS) entry which is preliminary data.</text>
</comment>
<accession>A0A0L6Z870</accession>
<dbReference type="PANTHER" id="PTHR13504">
    <property type="entry name" value="FIDO DOMAIN-CONTAINING PROTEIN DDB_G0283145"/>
    <property type="match status" value="1"/>
</dbReference>
<dbReference type="SUPFAM" id="SSF140931">
    <property type="entry name" value="Fic-like"/>
    <property type="match status" value="1"/>
</dbReference>
<dbReference type="Pfam" id="PF13784">
    <property type="entry name" value="Fic_N"/>
    <property type="match status" value="1"/>
</dbReference>
<dbReference type="STRING" id="36844.SAMN04488501_10630"/>
<dbReference type="Proteomes" id="UP000037043">
    <property type="component" value="Unassembled WGS sequence"/>
</dbReference>
<evidence type="ECO:0000259" key="1">
    <source>
        <dbReference type="PROSITE" id="PS51459"/>
    </source>
</evidence>
<dbReference type="RefSeq" id="WP_052221792.1">
    <property type="nucleotide sequence ID" value="NZ_LHUR01000027.1"/>
</dbReference>
<dbReference type="AlphaFoldDB" id="A0A0L6Z870"/>
<keyword evidence="2" id="KW-0548">Nucleotidyltransferase</keyword>
<name>A0A0L6Z870_9CLOT</name>
<dbReference type="InterPro" id="IPR003812">
    <property type="entry name" value="Fido"/>
</dbReference>
<sequence>MFVEAGKYEIQRDGACIYYTYTPKTLCGEDFIKTDEELTLLLSKAHRNLGILEGMAKVVPNIDIIESILIKREALLSCQIDRNTATFEGIMQTSKKKSEEEKIVLNYVNAVMLEKSRIFENQVSNNLICDIYKIIINDENKGEASGFRKVQIFDIPGLAGTSMKMYNPTAPEDIEKAMEDLVSYINRDDDVDKIIKTALAYYQFITISPFKNENNKMGRILINILWQHYKILSKQLLCISRYIIQDKIGFADRVSTVRIIGDYKQWIKYFLKMIVYVAEETITTIENLMQLDKKDTAKIMVSGKIQKNQLKLFEYLKLIPIIDIKQTALNLNMSYNTMAKSIEDLQELGILKQSNNLMRNRYFVYKEYLDIIINENMLLIE</sequence>
<dbReference type="EMBL" id="LHUR01000027">
    <property type="protein sequence ID" value="KOA19167.1"/>
    <property type="molecule type" value="Genomic_DNA"/>
</dbReference>
<dbReference type="InterPro" id="IPR025758">
    <property type="entry name" value="Fic/DOC_N"/>
</dbReference>
<keyword evidence="3" id="KW-1185">Reference proteome</keyword>
<proteinExistence type="predicted"/>
<dbReference type="PANTHER" id="PTHR13504:SF38">
    <property type="entry name" value="FIDO DOMAIN-CONTAINING PROTEIN"/>
    <property type="match status" value="1"/>
</dbReference>
<dbReference type="PROSITE" id="PS51459">
    <property type="entry name" value="FIDO"/>
    <property type="match status" value="1"/>
</dbReference>
<protein>
    <submittedName>
        <fullName evidence="2">Adenosine monophosphate-protein transferase SoFic</fullName>
        <ecNumber evidence="2">2.7.7.-</ecNumber>
    </submittedName>
</protein>
<dbReference type="InterPro" id="IPR040198">
    <property type="entry name" value="Fido_containing"/>
</dbReference>
<feature type="domain" description="Fido" evidence="1">
    <location>
        <begin position="123"/>
        <end position="272"/>
    </location>
</feature>
<organism evidence="2 3">
    <name type="scientific">Clostridium homopropionicum DSM 5847</name>
    <dbReference type="NCBI Taxonomy" id="1121318"/>
    <lineage>
        <taxon>Bacteria</taxon>
        <taxon>Bacillati</taxon>
        <taxon>Bacillota</taxon>
        <taxon>Clostridia</taxon>
        <taxon>Eubacteriales</taxon>
        <taxon>Clostridiaceae</taxon>
        <taxon>Clostridium</taxon>
    </lineage>
</organism>
<reference evidence="3" key="1">
    <citation type="submission" date="2015-08" db="EMBL/GenBank/DDBJ databases">
        <title>Genome sequence of the strict anaerobe Clostridium homopropionicum LuHBu1 (DSM 5847T).</title>
        <authorList>
            <person name="Poehlein A."/>
            <person name="Beck M."/>
            <person name="Schiel-Bengelsdorf B."/>
            <person name="Bengelsdorf F.R."/>
            <person name="Daniel R."/>
            <person name="Duerre P."/>
        </authorList>
    </citation>
    <scope>NUCLEOTIDE SEQUENCE [LARGE SCALE GENOMIC DNA]</scope>
    <source>
        <strain evidence="3">DSM 5847</strain>
    </source>
</reference>
<keyword evidence="2" id="KW-0808">Transferase</keyword>
<evidence type="ECO:0000313" key="2">
    <source>
        <dbReference type="EMBL" id="KOA19167.1"/>
    </source>
</evidence>
<dbReference type="EC" id="2.7.7.-" evidence="2"/>
<dbReference type="InterPro" id="IPR036597">
    <property type="entry name" value="Fido-like_dom_sf"/>
</dbReference>
<gene>
    <name evidence="2" type="ORF">CLHOM_22730</name>
</gene>
<dbReference type="Pfam" id="PF02661">
    <property type="entry name" value="Fic"/>
    <property type="match status" value="1"/>
</dbReference>
<dbReference type="Gene3D" id="1.10.3290.10">
    <property type="entry name" value="Fido-like domain"/>
    <property type="match status" value="1"/>
</dbReference>
<dbReference type="PATRIC" id="fig|1121318.3.peg.2284"/>